<dbReference type="AlphaFoldDB" id="Q0CVW4"/>
<dbReference type="OrthoDB" id="4450651at2759"/>
<dbReference type="PANTHER" id="PTHR33112:SF16">
    <property type="entry name" value="HETEROKARYON INCOMPATIBILITY DOMAIN-CONTAINING PROTEIN"/>
    <property type="match status" value="1"/>
</dbReference>
<dbReference type="VEuPathDB" id="FungiDB:ATEG_02170"/>
<dbReference type="InterPro" id="IPR010730">
    <property type="entry name" value="HET"/>
</dbReference>
<proteinExistence type="predicted"/>
<dbReference type="RefSeq" id="XP_001211348.1">
    <property type="nucleotide sequence ID" value="XM_001211348.1"/>
</dbReference>
<dbReference type="eggNOG" id="ENOG502SM2V">
    <property type="taxonomic scope" value="Eukaryota"/>
</dbReference>
<gene>
    <name evidence="2" type="ORF">ATEG_02170</name>
</gene>
<sequence>MELDIDKKLGAVFASFDGFIEPILEIQENIVPRANFSHWADNLRFIEVPRISTPELDDFFRTKLLNLTDKGEFPGEKNYLAVSYCWDSFEVSDGTRACTPYRIRTDRGIRPSRAPSSVLERSVSYAITRGVPFVWIDQECIDQDDSNDLEQGIQCMDQVYRTATHSIGLLSTKLHAESTLRTFTRILSHIRDKSNRSDDSWQTSWHDPVDPQSLSDVNHLLFQISSDRWFRRNWTYQEASCTQGQMQLLIPQAFGQQLSITDGILNQVSLRLSELYDVVSVIGATVDKFLPQTSSGAENIDMEAMSGLYVQAWDQNKRRTRPQSYEVASQMSYRDNSVVADRLGITANLCDYSKTIDPSSLRLKKYTYSICAFALALVNGAIIPSGRSNIFASTGKPIYRWQDLKIYDFIASPIYLSTMHAHPYRIEQRFANVKIRREGLETSGWLWMVDRRIELPKLRETHYNLLEKLQWPRDLKALSTPLKALLADLFDELQELNLRRVASTLRTCIKAEETEATATDSRHCLDEFTTDHYHMSHWFFDLLESLLERGYLWCGRLDGEEEPSSVFHCESAVTVFTGSATSFVDIPRPWMAQNFISSEVVPGARAADGVTELVHTMENINGAWYPVGNSSRRFLFPWGDQ</sequence>
<dbReference type="EMBL" id="CH476596">
    <property type="protein sequence ID" value="EAU37132.1"/>
    <property type="molecule type" value="Genomic_DNA"/>
</dbReference>
<protein>
    <recommendedName>
        <fullName evidence="1">Heterokaryon incompatibility domain-containing protein</fullName>
    </recommendedName>
</protein>
<dbReference type="PANTHER" id="PTHR33112">
    <property type="entry name" value="DOMAIN PROTEIN, PUTATIVE-RELATED"/>
    <property type="match status" value="1"/>
</dbReference>
<dbReference type="GeneID" id="4317056"/>
<dbReference type="OMA" id="HTMENIN"/>
<dbReference type="Proteomes" id="UP000007963">
    <property type="component" value="Unassembled WGS sequence"/>
</dbReference>
<evidence type="ECO:0000313" key="2">
    <source>
        <dbReference type="EMBL" id="EAU37132.1"/>
    </source>
</evidence>
<dbReference type="Pfam" id="PF06985">
    <property type="entry name" value="HET"/>
    <property type="match status" value="1"/>
</dbReference>
<dbReference type="HOGENOM" id="CLU_017852_0_0_1"/>
<accession>Q0CVW4</accession>
<name>Q0CVW4_ASPTN</name>
<reference evidence="3" key="1">
    <citation type="submission" date="2005-09" db="EMBL/GenBank/DDBJ databases">
        <title>Annotation of the Aspergillus terreus NIH2624 genome.</title>
        <authorList>
            <person name="Birren B.W."/>
            <person name="Lander E.S."/>
            <person name="Galagan J.E."/>
            <person name="Nusbaum C."/>
            <person name="Devon K."/>
            <person name="Henn M."/>
            <person name="Ma L.-J."/>
            <person name="Jaffe D.B."/>
            <person name="Butler J."/>
            <person name="Alvarez P."/>
            <person name="Gnerre S."/>
            <person name="Grabherr M."/>
            <person name="Kleber M."/>
            <person name="Mauceli E.W."/>
            <person name="Brockman W."/>
            <person name="Rounsley S."/>
            <person name="Young S.K."/>
            <person name="LaButti K."/>
            <person name="Pushparaj V."/>
            <person name="DeCaprio D."/>
            <person name="Crawford M."/>
            <person name="Koehrsen M."/>
            <person name="Engels R."/>
            <person name="Montgomery P."/>
            <person name="Pearson M."/>
            <person name="Howarth C."/>
            <person name="Larson L."/>
            <person name="Luoma S."/>
            <person name="White J."/>
            <person name="Alvarado L."/>
            <person name="Kodira C.D."/>
            <person name="Zeng Q."/>
            <person name="Oleary S."/>
            <person name="Yandava C."/>
            <person name="Denning D.W."/>
            <person name="Nierman W.C."/>
            <person name="Milne T."/>
            <person name="Madden K."/>
        </authorList>
    </citation>
    <scope>NUCLEOTIDE SEQUENCE [LARGE SCALE GENOMIC DNA]</scope>
    <source>
        <strain evidence="3">NIH 2624 / FGSC A1156</strain>
    </source>
</reference>
<evidence type="ECO:0000259" key="1">
    <source>
        <dbReference type="Pfam" id="PF06985"/>
    </source>
</evidence>
<feature type="domain" description="Heterokaryon incompatibility" evidence="1">
    <location>
        <begin position="79"/>
        <end position="238"/>
    </location>
</feature>
<organism evidence="2 3">
    <name type="scientific">Aspergillus terreus (strain NIH 2624 / FGSC A1156)</name>
    <dbReference type="NCBI Taxonomy" id="341663"/>
    <lineage>
        <taxon>Eukaryota</taxon>
        <taxon>Fungi</taxon>
        <taxon>Dikarya</taxon>
        <taxon>Ascomycota</taxon>
        <taxon>Pezizomycotina</taxon>
        <taxon>Eurotiomycetes</taxon>
        <taxon>Eurotiomycetidae</taxon>
        <taxon>Eurotiales</taxon>
        <taxon>Aspergillaceae</taxon>
        <taxon>Aspergillus</taxon>
        <taxon>Aspergillus subgen. Circumdati</taxon>
    </lineage>
</organism>
<evidence type="ECO:0000313" key="3">
    <source>
        <dbReference type="Proteomes" id="UP000007963"/>
    </source>
</evidence>
<dbReference type="STRING" id="341663.Q0CVW4"/>